<proteinExistence type="predicted"/>
<dbReference type="AlphaFoldDB" id="A0A556V3T8"/>
<organism evidence="2 3">
    <name type="scientific">Bagarius yarrelli</name>
    <name type="common">Goonch</name>
    <name type="synonym">Bagrus yarrelli</name>
    <dbReference type="NCBI Taxonomy" id="175774"/>
    <lineage>
        <taxon>Eukaryota</taxon>
        <taxon>Metazoa</taxon>
        <taxon>Chordata</taxon>
        <taxon>Craniata</taxon>
        <taxon>Vertebrata</taxon>
        <taxon>Euteleostomi</taxon>
        <taxon>Actinopterygii</taxon>
        <taxon>Neopterygii</taxon>
        <taxon>Teleostei</taxon>
        <taxon>Ostariophysi</taxon>
        <taxon>Siluriformes</taxon>
        <taxon>Sisoridae</taxon>
        <taxon>Sisorinae</taxon>
        <taxon>Bagarius</taxon>
    </lineage>
</organism>
<comment type="caution">
    <text evidence="2">The sequence shown here is derived from an EMBL/GenBank/DDBJ whole genome shotgun (WGS) entry which is preliminary data.</text>
</comment>
<gene>
    <name evidence="2" type="ORF">Baya_12765</name>
</gene>
<keyword evidence="3" id="KW-1185">Reference proteome</keyword>
<evidence type="ECO:0000313" key="2">
    <source>
        <dbReference type="EMBL" id="TST73057.1"/>
    </source>
</evidence>
<reference evidence="2 3" key="1">
    <citation type="journal article" date="2019" name="Genome Biol. Evol.">
        <title>Whole-Genome Sequencing of the Giant Devil Catfish, Bagarius yarrelli.</title>
        <authorList>
            <person name="Jiang W."/>
            <person name="Lv Y."/>
            <person name="Cheng L."/>
            <person name="Yang K."/>
            <person name="Chao B."/>
            <person name="Wang X."/>
            <person name="Li Y."/>
            <person name="Pan X."/>
            <person name="You X."/>
            <person name="Zhang Y."/>
            <person name="Yang J."/>
            <person name="Li J."/>
            <person name="Zhang X."/>
            <person name="Liu S."/>
            <person name="Sun C."/>
            <person name="Yang J."/>
            <person name="Shi Q."/>
        </authorList>
    </citation>
    <scope>NUCLEOTIDE SEQUENCE [LARGE SCALE GENOMIC DNA]</scope>
    <source>
        <strain evidence="2">JWS20170419001</strain>
        <tissue evidence="2">Muscle</tissue>
    </source>
</reference>
<accession>A0A556V3T8</accession>
<evidence type="ECO:0000313" key="3">
    <source>
        <dbReference type="Proteomes" id="UP000319801"/>
    </source>
</evidence>
<sequence>MCCSQERNESLNEGNRKQWGHGIEMRLSCQRNRMSSYGDPGSVRQRERERARRRRCQGTEKEKMNGKDEGTESEWKGRNGKGKMKGRK</sequence>
<evidence type="ECO:0000256" key="1">
    <source>
        <dbReference type="SAM" id="MobiDB-lite"/>
    </source>
</evidence>
<feature type="compositionally biased region" description="Basic residues" evidence="1">
    <location>
        <begin position="78"/>
        <end position="88"/>
    </location>
</feature>
<feature type="region of interest" description="Disordered" evidence="1">
    <location>
        <begin position="1"/>
        <end position="88"/>
    </location>
</feature>
<name>A0A556V3T8_BAGYA</name>
<dbReference type="EMBL" id="VCAZ01000112">
    <property type="protein sequence ID" value="TST73057.1"/>
    <property type="molecule type" value="Genomic_DNA"/>
</dbReference>
<feature type="compositionally biased region" description="Basic and acidic residues" evidence="1">
    <location>
        <begin position="1"/>
        <end position="16"/>
    </location>
</feature>
<dbReference type="Proteomes" id="UP000319801">
    <property type="component" value="Unassembled WGS sequence"/>
</dbReference>
<protein>
    <submittedName>
        <fullName evidence="2">Uncharacterized protein</fullName>
    </submittedName>
</protein>
<feature type="compositionally biased region" description="Basic and acidic residues" evidence="1">
    <location>
        <begin position="57"/>
        <end position="77"/>
    </location>
</feature>